<dbReference type="InterPro" id="IPR038765">
    <property type="entry name" value="Papain-like_cys_pep_sf"/>
</dbReference>
<dbReference type="GO" id="GO:0016579">
    <property type="term" value="P:protein deubiquitination"/>
    <property type="evidence" value="ECO:0007669"/>
    <property type="project" value="TreeGrafter"/>
</dbReference>
<dbReference type="InterPro" id="IPR036959">
    <property type="entry name" value="Peptidase_C12_UCH_sf"/>
</dbReference>
<feature type="domain" description="UCH catalytic" evidence="9">
    <location>
        <begin position="3"/>
        <end position="225"/>
    </location>
</feature>
<evidence type="ECO:0000259" key="9">
    <source>
        <dbReference type="PROSITE" id="PS52048"/>
    </source>
</evidence>
<reference evidence="10 11" key="1">
    <citation type="submission" date="2017-04" db="EMBL/GenBank/DDBJ databases">
        <title>Genome sequencing of [Candida] sorbophila.</title>
        <authorList>
            <person name="Ahn J.O."/>
        </authorList>
    </citation>
    <scope>NUCLEOTIDE SEQUENCE [LARGE SCALE GENOMIC DNA]</scope>
    <source>
        <strain evidence="10 11">DS02</strain>
    </source>
</reference>
<dbReference type="Proteomes" id="UP000238350">
    <property type="component" value="Unassembled WGS sequence"/>
</dbReference>
<keyword evidence="5 7" id="KW-0378">Hydrolase</keyword>
<dbReference type="EC" id="3.4.19.12" evidence="8"/>
<protein>
    <recommendedName>
        <fullName evidence="8">Ubiquitin carboxyl-terminal hydrolase</fullName>
        <ecNumber evidence="8">3.4.19.12</ecNumber>
    </recommendedName>
</protein>
<evidence type="ECO:0000256" key="8">
    <source>
        <dbReference type="RuleBase" id="RU361215"/>
    </source>
</evidence>
<keyword evidence="3 7" id="KW-0645">Protease</keyword>
<feature type="site" description="Important for enzyme activity" evidence="7">
    <location>
        <position position="180"/>
    </location>
</feature>
<dbReference type="AlphaFoldDB" id="A0A2T0FIM8"/>
<keyword evidence="11" id="KW-1185">Reference proteome</keyword>
<dbReference type="EMBL" id="NDIQ01000021">
    <property type="protein sequence ID" value="PRT54848.1"/>
    <property type="molecule type" value="Genomic_DNA"/>
</dbReference>
<proteinExistence type="inferred from homology"/>
<dbReference type="STRING" id="45607.A0A2T0FIM8"/>
<comment type="similarity">
    <text evidence="2 7 8">Belongs to the peptidase C12 family.</text>
</comment>
<dbReference type="PRINTS" id="PR00707">
    <property type="entry name" value="UBCTHYDRLASE"/>
</dbReference>
<comment type="caution">
    <text evidence="10">The sequence shown here is derived from an EMBL/GenBank/DDBJ whole genome shotgun (WGS) entry which is preliminary data.</text>
</comment>
<feature type="site" description="Transition state stabilizer" evidence="7">
    <location>
        <position position="87"/>
    </location>
</feature>
<evidence type="ECO:0000313" key="10">
    <source>
        <dbReference type="EMBL" id="PRT54848.1"/>
    </source>
</evidence>
<organism evidence="10 11">
    <name type="scientific">Wickerhamiella sorbophila</name>
    <dbReference type="NCBI Taxonomy" id="45607"/>
    <lineage>
        <taxon>Eukaryota</taxon>
        <taxon>Fungi</taxon>
        <taxon>Dikarya</taxon>
        <taxon>Ascomycota</taxon>
        <taxon>Saccharomycotina</taxon>
        <taxon>Dipodascomycetes</taxon>
        <taxon>Dipodascales</taxon>
        <taxon>Trichomonascaceae</taxon>
        <taxon>Wickerhamiella</taxon>
    </lineage>
</organism>
<dbReference type="GO" id="GO:0006511">
    <property type="term" value="P:ubiquitin-dependent protein catabolic process"/>
    <property type="evidence" value="ECO:0007669"/>
    <property type="project" value="UniProtKB-UniRule"/>
</dbReference>
<dbReference type="RefSeq" id="XP_024664793.1">
    <property type="nucleotide sequence ID" value="XM_024809026.1"/>
</dbReference>
<accession>A0A2T0FIM8</accession>
<comment type="catalytic activity">
    <reaction evidence="1 7 8">
        <text>Thiol-dependent hydrolysis of ester, thioester, amide, peptide and isopeptide bonds formed by the C-terminal Gly of ubiquitin (a 76-residue protein attached to proteins as an intracellular targeting signal).</text>
        <dbReference type="EC" id="3.4.19.12"/>
    </reaction>
</comment>
<feature type="active site" description="Nucleophile" evidence="7">
    <location>
        <position position="93"/>
    </location>
</feature>
<evidence type="ECO:0000256" key="7">
    <source>
        <dbReference type="PROSITE-ProRule" id="PRU01393"/>
    </source>
</evidence>
<dbReference type="GeneID" id="36516217"/>
<evidence type="ECO:0000256" key="6">
    <source>
        <dbReference type="ARBA" id="ARBA00022807"/>
    </source>
</evidence>
<evidence type="ECO:0000313" key="11">
    <source>
        <dbReference type="Proteomes" id="UP000238350"/>
    </source>
</evidence>
<evidence type="ECO:0000256" key="5">
    <source>
        <dbReference type="ARBA" id="ARBA00022801"/>
    </source>
</evidence>
<dbReference type="GO" id="GO:0004843">
    <property type="term" value="F:cysteine-type deubiquitinase activity"/>
    <property type="evidence" value="ECO:0007669"/>
    <property type="project" value="UniProtKB-UniRule"/>
</dbReference>
<dbReference type="PANTHER" id="PTHR10589:SF17">
    <property type="entry name" value="UBIQUITIN CARBOXYL-TERMINAL HYDROLASE"/>
    <property type="match status" value="1"/>
</dbReference>
<dbReference type="PANTHER" id="PTHR10589">
    <property type="entry name" value="UBIQUITIN CARBOXYL-TERMINAL HYDROLASE"/>
    <property type="match status" value="1"/>
</dbReference>
<dbReference type="InterPro" id="IPR057254">
    <property type="entry name" value="UCH_AS"/>
</dbReference>
<dbReference type="Gene3D" id="3.40.532.10">
    <property type="entry name" value="Peptidase C12, ubiquitin carboxyl-terminal hydrolase"/>
    <property type="match status" value="1"/>
</dbReference>
<gene>
    <name evidence="10" type="ORF">B9G98_02469</name>
</gene>
<dbReference type="Pfam" id="PF01088">
    <property type="entry name" value="Peptidase_C12"/>
    <property type="match status" value="1"/>
</dbReference>
<dbReference type="InterPro" id="IPR001578">
    <property type="entry name" value="Peptidase_C12_UCH"/>
</dbReference>
<dbReference type="CDD" id="cd09616">
    <property type="entry name" value="Peptidase_C12_UCH_L1_L3"/>
    <property type="match status" value="1"/>
</dbReference>
<dbReference type="OrthoDB" id="199574at2759"/>
<evidence type="ECO:0000256" key="1">
    <source>
        <dbReference type="ARBA" id="ARBA00000707"/>
    </source>
</evidence>
<feature type="active site" description="Proton donor" evidence="7">
    <location>
        <position position="165"/>
    </location>
</feature>
<evidence type="ECO:0000256" key="4">
    <source>
        <dbReference type="ARBA" id="ARBA00022786"/>
    </source>
</evidence>
<dbReference type="PROSITE" id="PS52048">
    <property type="entry name" value="UCH_DOMAIN"/>
    <property type="match status" value="1"/>
</dbReference>
<keyword evidence="4 7" id="KW-0833">Ubl conjugation pathway</keyword>
<sequence length="226" mass="24868">MKHFVPLECNPDVFNNLLGLLDVSGVEFQDIWSLDPEMLAFLPRPVRAVLLVFPISPAYEAYRSEADSKVPEYTLSGDEERARWYKQTIVNSCGTMALLHAISNVVPANSLGPVAAKIVAETKDLSLAERAEYLENSEMLENAHAAVAGQGETEAPEATDEIEFHYVCLAAKDGELVELDGRRKGPVFRGKLDGEDVLCPAGLKVIQEFMQRESGNSFSMIALVPR</sequence>
<name>A0A2T0FIM8_9ASCO</name>
<evidence type="ECO:0000256" key="3">
    <source>
        <dbReference type="ARBA" id="ARBA00022670"/>
    </source>
</evidence>
<dbReference type="FunFam" id="3.40.532.10:FF:000006">
    <property type="entry name" value="Ubiquitin carboxyl-terminal hydrolase"/>
    <property type="match status" value="1"/>
</dbReference>
<evidence type="ECO:0000256" key="2">
    <source>
        <dbReference type="ARBA" id="ARBA00009326"/>
    </source>
</evidence>
<dbReference type="PROSITE" id="PS00140">
    <property type="entry name" value="UCH_1"/>
    <property type="match status" value="1"/>
</dbReference>
<keyword evidence="6 7" id="KW-0788">Thiol protease</keyword>
<dbReference type="SUPFAM" id="SSF54001">
    <property type="entry name" value="Cysteine proteinases"/>
    <property type="match status" value="1"/>
</dbReference>
<dbReference type="GO" id="GO:0005737">
    <property type="term" value="C:cytoplasm"/>
    <property type="evidence" value="ECO:0007669"/>
    <property type="project" value="TreeGrafter"/>
</dbReference>